<dbReference type="GO" id="GO:0003677">
    <property type="term" value="F:DNA binding"/>
    <property type="evidence" value="ECO:0007669"/>
    <property type="project" value="UniProtKB-UniRule"/>
</dbReference>
<feature type="region of interest" description="Disordered" evidence="12">
    <location>
        <begin position="145"/>
        <end position="187"/>
    </location>
</feature>
<comment type="function">
    <text evidence="8">Probable transcription factor.</text>
</comment>
<evidence type="ECO:0000256" key="8">
    <source>
        <dbReference type="ARBA" id="ARBA00037260"/>
    </source>
</evidence>
<dbReference type="InterPro" id="IPR045224">
    <property type="entry name" value="HDZip_class_I_plant"/>
</dbReference>
<keyword evidence="2 11" id="KW-0805">Transcription regulation</keyword>
<dbReference type="SUPFAM" id="SSF46689">
    <property type="entry name" value="Homeodomain-like"/>
    <property type="match status" value="1"/>
</dbReference>
<evidence type="ECO:0000256" key="10">
    <source>
        <dbReference type="RuleBase" id="RU000682"/>
    </source>
</evidence>
<evidence type="ECO:0000313" key="15">
    <source>
        <dbReference type="Proteomes" id="UP001552299"/>
    </source>
</evidence>
<evidence type="ECO:0000256" key="9">
    <source>
        <dbReference type="PROSITE-ProRule" id="PRU00108"/>
    </source>
</evidence>
<evidence type="ECO:0000313" key="14">
    <source>
        <dbReference type="EMBL" id="KAL0909628.1"/>
    </source>
</evidence>
<keyword evidence="4 9" id="KW-0371">Homeobox</keyword>
<evidence type="ECO:0000256" key="1">
    <source>
        <dbReference type="ARBA" id="ARBA00004123"/>
    </source>
</evidence>
<dbReference type="AlphaFoldDB" id="A0ABD0UHH0"/>
<keyword evidence="3 9" id="KW-0238">DNA-binding</keyword>
<dbReference type="PROSITE" id="PS00027">
    <property type="entry name" value="HOMEOBOX_1"/>
    <property type="match status" value="1"/>
</dbReference>
<dbReference type="PANTHER" id="PTHR24326">
    <property type="entry name" value="HOMEOBOX-LEUCINE ZIPPER PROTEIN"/>
    <property type="match status" value="1"/>
</dbReference>
<comment type="similarity">
    <text evidence="7 11">Belongs to the HD-ZIP homeobox family. Class I subfamily.</text>
</comment>
<accession>A0ABD0UHH0</accession>
<dbReference type="InterPro" id="IPR009057">
    <property type="entry name" value="Homeodomain-like_sf"/>
</dbReference>
<dbReference type="Proteomes" id="UP001552299">
    <property type="component" value="Unassembled WGS sequence"/>
</dbReference>
<organism evidence="14 15">
    <name type="scientific">Dendrobium thyrsiflorum</name>
    <name type="common">Pinecone-like raceme dendrobium</name>
    <name type="synonym">Orchid</name>
    <dbReference type="NCBI Taxonomy" id="117978"/>
    <lineage>
        <taxon>Eukaryota</taxon>
        <taxon>Viridiplantae</taxon>
        <taxon>Streptophyta</taxon>
        <taxon>Embryophyta</taxon>
        <taxon>Tracheophyta</taxon>
        <taxon>Spermatophyta</taxon>
        <taxon>Magnoliopsida</taxon>
        <taxon>Liliopsida</taxon>
        <taxon>Asparagales</taxon>
        <taxon>Orchidaceae</taxon>
        <taxon>Epidendroideae</taxon>
        <taxon>Malaxideae</taxon>
        <taxon>Dendrobiinae</taxon>
        <taxon>Dendrobium</taxon>
    </lineage>
</organism>
<evidence type="ECO:0000256" key="6">
    <source>
        <dbReference type="ARBA" id="ARBA00023242"/>
    </source>
</evidence>
<evidence type="ECO:0000256" key="11">
    <source>
        <dbReference type="RuleBase" id="RU369038"/>
    </source>
</evidence>
<evidence type="ECO:0000256" key="2">
    <source>
        <dbReference type="ARBA" id="ARBA00023015"/>
    </source>
</evidence>
<feature type="DNA-binding region" description="Homeobox" evidence="9">
    <location>
        <begin position="45"/>
        <end position="104"/>
    </location>
</feature>
<evidence type="ECO:0000259" key="13">
    <source>
        <dbReference type="PROSITE" id="PS50071"/>
    </source>
</evidence>
<comment type="subcellular location">
    <subcellularLocation>
        <location evidence="1 9 10">Nucleus</location>
    </subcellularLocation>
</comment>
<keyword evidence="6 9" id="KW-0539">Nucleus</keyword>
<comment type="caution">
    <text evidence="14">The sequence shown here is derived from an EMBL/GenBank/DDBJ whole genome shotgun (WGS) entry which is preliminary data.</text>
</comment>
<dbReference type="Pfam" id="PF02183">
    <property type="entry name" value="HALZ"/>
    <property type="match status" value="1"/>
</dbReference>
<dbReference type="EMBL" id="JANQDX010000016">
    <property type="protein sequence ID" value="KAL0909628.1"/>
    <property type="molecule type" value="Genomic_DNA"/>
</dbReference>
<dbReference type="SMART" id="SM00389">
    <property type="entry name" value="HOX"/>
    <property type="match status" value="1"/>
</dbReference>
<sequence>MKRPRSSDSVTGGDLYAVKLPTILDGVEEDEEEEELFAGELPLAAGEKKRRLSLEQVRALEKNFEVENKLDPERKVRIALDLGLQPRQVAVWFQNRRARWKTKQLERDYAALRTSYDALAMDCDSLRRDKEILLAEVKEFKTKLGLTEEESESKAAPVKDPQPPTAMGAAATYKDGSSDSDSSAVVYDENSPYHCGAPLLPELHRRPTVEPEEPQSLMVGGGAFDFHLSSEWRIQRSFFPKEEHNFLAGEEHSSDFFPEEQNPVFTWYGSDHWS</sequence>
<name>A0ABD0UHH0_DENTH</name>
<protein>
    <recommendedName>
        <fullName evidence="11">Homeobox-leucine zipper protein</fullName>
    </recommendedName>
    <alternativeName>
        <fullName evidence="11">HD-ZIP protein</fullName>
    </alternativeName>
    <alternativeName>
        <fullName evidence="11">Homeodomain transcription factor</fullName>
    </alternativeName>
</protein>
<keyword evidence="5 11" id="KW-0804">Transcription</keyword>
<dbReference type="InterPro" id="IPR001356">
    <property type="entry name" value="HD"/>
</dbReference>
<evidence type="ECO:0000256" key="4">
    <source>
        <dbReference type="ARBA" id="ARBA00023155"/>
    </source>
</evidence>
<dbReference type="Gene3D" id="1.10.10.60">
    <property type="entry name" value="Homeodomain-like"/>
    <property type="match status" value="1"/>
</dbReference>
<dbReference type="InterPro" id="IPR003106">
    <property type="entry name" value="Leu_zip_homeo"/>
</dbReference>
<dbReference type="GO" id="GO:0005634">
    <property type="term" value="C:nucleus"/>
    <property type="evidence" value="ECO:0007669"/>
    <property type="project" value="UniProtKB-SubCell"/>
</dbReference>
<dbReference type="InterPro" id="IPR017970">
    <property type="entry name" value="Homeobox_CS"/>
</dbReference>
<keyword evidence="15" id="KW-1185">Reference proteome</keyword>
<evidence type="ECO:0000256" key="5">
    <source>
        <dbReference type="ARBA" id="ARBA00023163"/>
    </source>
</evidence>
<gene>
    <name evidence="14" type="ORF">M5K25_020514</name>
</gene>
<dbReference type="FunFam" id="1.10.10.60:FF:000242">
    <property type="entry name" value="Homeobox-leucine zipper protein HOX13"/>
    <property type="match status" value="1"/>
</dbReference>
<dbReference type="Pfam" id="PF00046">
    <property type="entry name" value="Homeodomain"/>
    <property type="match status" value="1"/>
</dbReference>
<dbReference type="CDD" id="cd00086">
    <property type="entry name" value="homeodomain"/>
    <property type="match status" value="1"/>
</dbReference>
<feature type="domain" description="Homeobox" evidence="13">
    <location>
        <begin position="43"/>
        <end position="103"/>
    </location>
</feature>
<proteinExistence type="inferred from homology"/>
<dbReference type="GO" id="GO:0000981">
    <property type="term" value="F:DNA-binding transcription factor activity, RNA polymerase II-specific"/>
    <property type="evidence" value="ECO:0007669"/>
    <property type="project" value="UniProtKB-UniRule"/>
</dbReference>
<evidence type="ECO:0000256" key="3">
    <source>
        <dbReference type="ARBA" id="ARBA00023125"/>
    </source>
</evidence>
<evidence type="ECO:0000256" key="12">
    <source>
        <dbReference type="SAM" id="MobiDB-lite"/>
    </source>
</evidence>
<dbReference type="PROSITE" id="PS50071">
    <property type="entry name" value="HOMEOBOX_2"/>
    <property type="match status" value="1"/>
</dbReference>
<dbReference type="PANTHER" id="PTHR24326:SF547">
    <property type="entry name" value="HOMEOBOX-LEUCINE ZIPPER PROTEIN ATHB-6"/>
    <property type="match status" value="1"/>
</dbReference>
<reference evidence="14 15" key="1">
    <citation type="journal article" date="2024" name="Plant Biotechnol. J.">
        <title>Dendrobium thyrsiflorum genome and its molecular insights into genes involved in important horticultural traits.</title>
        <authorList>
            <person name="Chen B."/>
            <person name="Wang J.Y."/>
            <person name="Zheng P.J."/>
            <person name="Li K.L."/>
            <person name="Liang Y.M."/>
            <person name="Chen X.F."/>
            <person name="Zhang C."/>
            <person name="Zhao X."/>
            <person name="He X."/>
            <person name="Zhang G.Q."/>
            <person name="Liu Z.J."/>
            <person name="Xu Q."/>
        </authorList>
    </citation>
    <scope>NUCLEOTIDE SEQUENCE [LARGE SCALE GENOMIC DNA]</scope>
    <source>
        <strain evidence="14">GZMU011</strain>
    </source>
</reference>
<comment type="function">
    <text evidence="11">Transcription factor.</text>
</comment>
<evidence type="ECO:0000256" key="7">
    <source>
        <dbReference type="ARBA" id="ARBA00025748"/>
    </source>
</evidence>